<organism evidence="1 2">
    <name type="scientific">Paramecium sonneborni</name>
    <dbReference type="NCBI Taxonomy" id="65129"/>
    <lineage>
        <taxon>Eukaryota</taxon>
        <taxon>Sar</taxon>
        <taxon>Alveolata</taxon>
        <taxon>Ciliophora</taxon>
        <taxon>Intramacronucleata</taxon>
        <taxon>Oligohymenophorea</taxon>
        <taxon>Peniculida</taxon>
        <taxon>Parameciidae</taxon>
        <taxon>Paramecium</taxon>
    </lineage>
</organism>
<dbReference type="Proteomes" id="UP000692954">
    <property type="component" value="Unassembled WGS sequence"/>
</dbReference>
<accession>A0A8S1KNV8</accession>
<dbReference type="OrthoDB" id="305385at2759"/>
<evidence type="ECO:0000313" key="1">
    <source>
        <dbReference type="EMBL" id="CAD8055663.1"/>
    </source>
</evidence>
<proteinExistence type="predicted"/>
<reference evidence="1" key="1">
    <citation type="submission" date="2021-01" db="EMBL/GenBank/DDBJ databases">
        <authorList>
            <consortium name="Genoscope - CEA"/>
            <person name="William W."/>
        </authorList>
    </citation>
    <scope>NUCLEOTIDE SEQUENCE</scope>
</reference>
<gene>
    <name evidence="1" type="ORF">PSON_ATCC_30995.1.T0090357</name>
</gene>
<keyword evidence="2" id="KW-1185">Reference proteome</keyword>
<protein>
    <submittedName>
        <fullName evidence="1">Uncharacterized protein</fullName>
    </submittedName>
</protein>
<sequence length="667" mass="79139">MQIFQEETLVRQLISNICNPFVERLAYVEKELEKIQLFIHQHSRRIDILADQSDQQCFDIKLSNDAIEHLKKNAQDDYTKVFEIQSNFNLDLNKIRLEQGTIKLEQQNQKKEITILGEGQQSLTERVEIYNNYLSQKLYQQELAISNFDTSNSKVSSKQTEINVKNQEEISTLQINTQNLLQKIQSNEQEITKIQCSKQWMQDMIVDLRQKSQYFLTIDQTDLLQQTHLKIVPPILSENLQIKNQVDKEQIQDIIDEKIKDLSKNIDIQIQQSKEQNKIQIEELKMLFSNLKQDFSRKHQLMNSNLKDTNEKLLNAVTSSIKEYKMALNQIVKEIDEQNQVQFQKISQEIQTIQTQITGLDLRMAETHLKVVHIEEKQKEIQIHQTSFQYLNNQNDIITYLPQKPDYFQNDNFQVTNTSGTSKIIKTDQSLQVQQNEKLNIIKQDQIQLFESDQMNVLMQNQNQQEIIQSPKTKVYNDIIKLKSDFFNEQQYNQNQMNKLLRQNTVTDQILQDINKQLKQFNQYFCVIFSLILHNELIGTDFQVKINGNGFKFEFLPFQQDERTIMSYQNNKIAKVDLITKTINVNHSIIKKQRQNTFDFQQEKKRFNTETTRELKTTYNNKKNRFQEDRQVTQTERLNLSLDITAYQQLPQQKVKKVLVKYKRLLD</sequence>
<comment type="caution">
    <text evidence="1">The sequence shown here is derived from an EMBL/GenBank/DDBJ whole genome shotgun (WGS) entry which is preliminary data.</text>
</comment>
<dbReference type="AlphaFoldDB" id="A0A8S1KNV8"/>
<evidence type="ECO:0000313" key="2">
    <source>
        <dbReference type="Proteomes" id="UP000692954"/>
    </source>
</evidence>
<dbReference type="EMBL" id="CAJJDN010000009">
    <property type="protein sequence ID" value="CAD8055663.1"/>
    <property type="molecule type" value="Genomic_DNA"/>
</dbReference>
<name>A0A8S1KNV8_9CILI</name>